<evidence type="ECO:0000313" key="2">
    <source>
        <dbReference type="Proteomes" id="UP000709959"/>
    </source>
</evidence>
<sequence>MPAPETSLAHLLDRIKPGSSRHAPIVEGWEPPTFEDYEAIRLWLRESVMSATLFERYPDGRWTIQLLLKEQNPGTYRYILL</sequence>
<organism evidence="1 2">
    <name type="scientific">Candidatus Geothrix odensensis</name>
    <dbReference type="NCBI Taxonomy" id="2954440"/>
    <lineage>
        <taxon>Bacteria</taxon>
        <taxon>Pseudomonadati</taxon>
        <taxon>Acidobacteriota</taxon>
        <taxon>Holophagae</taxon>
        <taxon>Holophagales</taxon>
        <taxon>Holophagaceae</taxon>
        <taxon>Geothrix</taxon>
    </lineage>
</organism>
<evidence type="ECO:0000313" key="1">
    <source>
        <dbReference type="EMBL" id="MBK8571333.1"/>
    </source>
</evidence>
<dbReference type="AlphaFoldDB" id="A0A936EZF6"/>
<accession>A0A936EZF6</accession>
<name>A0A936EZF6_9BACT</name>
<dbReference type="EMBL" id="JADKCH010000001">
    <property type="protein sequence ID" value="MBK8571333.1"/>
    <property type="molecule type" value="Genomic_DNA"/>
</dbReference>
<gene>
    <name evidence="1" type="ORF">IPN91_01565</name>
</gene>
<protein>
    <submittedName>
        <fullName evidence="1">Uncharacterized protein</fullName>
    </submittedName>
</protein>
<proteinExistence type="predicted"/>
<reference evidence="1 2" key="1">
    <citation type="submission" date="2020-10" db="EMBL/GenBank/DDBJ databases">
        <title>Connecting structure to function with the recovery of over 1000 high-quality activated sludge metagenome-assembled genomes encoding full-length rRNA genes using long-read sequencing.</title>
        <authorList>
            <person name="Singleton C.M."/>
            <person name="Petriglieri F."/>
            <person name="Kristensen J.M."/>
            <person name="Kirkegaard R.H."/>
            <person name="Michaelsen T.Y."/>
            <person name="Andersen M.H."/>
            <person name="Karst S.M."/>
            <person name="Dueholm M.S."/>
            <person name="Nielsen P.H."/>
            <person name="Albertsen M."/>
        </authorList>
    </citation>
    <scope>NUCLEOTIDE SEQUENCE [LARGE SCALE GENOMIC DNA]</scope>
    <source>
        <strain evidence="1">OdNE_18-Q3-R46-58_MAXAC.008</strain>
    </source>
</reference>
<dbReference type="Proteomes" id="UP000709959">
    <property type="component" value="Unassembled WGS sequence"/>
</dbReference>
<comment type="caution">
    <text evidence="1">The sequence shown here is derived from an EMBL/GenBank/DDBJ whole genome shotgun (WGS) entry which is preliminary data.</text>
</comment>